<proteinExistence type="predicted"/>
<accession>A0A8H2LCX1</accession>
<dbReference type="RefSeq" id="WP_148369695.1">
    <property type="nucleotide sequence ID" value="NZ_VSKM01000006.1"/>
</dbReference>
<evidence type="ECO:0000313" key="2">
    <source>
        <dbReference type="Proteomes" id="UP000323324"/>
    </source>
</evidence>
<evidence type="ECO:0000313" key="1">
    <source>
        <dbReference type="EMBL" id="TYB74499.1"/>
    </source>
</evidence>
<reference evidence="1 2" key="1">
    <citation type="submission" date="2019-08" db="EMBL/GenBank/DDBJ databases">
        <title>Genomes of Antarctic Bizionia species.</title>
        <authorList>
            <person name="Bowman J.P."/>
        </authorList>
    </citation>
    <scope>NUCLEOTIDE SEQUENCE [LARGE SCALE GENOMIC DNA]</scope>
    <source>
        <strain evidence="1 2">HFD</strain>
    </source>
</reference>
<comment type="caution">
    <text evidence="1">The sequence shown here is derived from an EMBL/GenBank/DDBJ whole genome shotgun (WGS) entry which is preliminary data.</text>
</comment>
<sequence length="66" mass="7450">MDDYKVYQKVKDAIQAIEDFKKMLDKGESSAWNKEINEGLIELSKKRHRLASSGQACNCCGRSGRA</sequence>
<dbReference type="EMBL" id="VSKM01000006">
    <property type="protein sequence ID" value="TYB74499.1"/>
    <property type="molecule type" value="Genomic_DNA"/>
</dbReference>
<protein>
    <submittedName>
        <fullName evidence="1">Uncharacterized protein</fullName>
    </submittedName>
</protein>
<keyword evidence="2" id="KW-1185">Reference proteome</keyword>
<dbReference type="Proteomes" id="UP000323324">
    <property type="component" value="Unassembled WGS sequence"/>
</dbReference>
<gene>
    <name evidence="1" type="ORF">ES676_07450</name>
</gene>
<name>A0A8H2LCX1_9FLAO</name>
<organism evidence="1 2">
    <name type="scientific">Bizionia saleffrena</name>
    <dbReference type="NCBI Taxonomy" id="291189"/>
    <lineage>
        <taxon>Bacteria</taxon>
        <taxon>Pseudomonadati</taxon>
        <taxon>Bacteroidota</taxon>
        <taxon>Flavobacteriia</taxon>
        <taxon>Flavobacteriales</taxon>
        <taxon>Flavobacteriaceae</taxon>
        <taxon>Bizionia</taxon>
    </lineage>
</organism>
<dbReference type="AlphaFoldDB" id="A0A8H2LCX1"/>